<dbReference type="Gene3D" id="1.10.10.440">
    <property type="entry name" value="FF domain"/>
    <property type="match status" value="3"/>
</dbReference>
<dbReference type="GO" id="GO:0016491">
    <property type="term" value="F:oxidoreductase activity"/>
    <property type="evidence" value="ECO:0007669"/>
    <property type="project" value="UniProtKB-KW"/>
</dbReference>
<dbReference type="VEuPathDB" id="FungiDB:BD410DRAFT_844451"/>
<comment type="similarity">
    <text evidence="1">Belongs to the shaker potassium channel beta subunit family.</text>
</comment>
<dbReference type="EMBL" id="ML170244">
    <property type="protein sequence ID" value="TDL16406.1"/>
    <property type="molecule type" value="Genomic_DNA"/>
</dbReference>
<evidence type="ECO:0000256" key="4">
    <source>
        <dbReference type="SAM" id="MobiDB-lite"/>
    </source>
</evidence>
<reference evidence="6 7" key="1">
    <citation type="submission" date="2018-06" db="EMBL/GenBank/DDBJ databases">
        <title>A transcriptomic atlas of mushroom development highlights an independent origin of complex multicellularity.</title>
        <authorList>
            <consortium name="DOE Joint Genome Institute"/>
            <person name="Krizsan K."/>
            <person name="Almasi E."/>
            <person name="Merenyi Z."/>
            <person name="Sahu N."/>
            <person name="Viragh M."/>
            <person name="Koszo T."/>
            <person name="Mondo S."/>
            <person name="Kiss B."/>
            <person name="Balint B."/>
            <person name="Kues U."/>
            <person name="Barry K."/>
            <person name="Hegedus J.C."/>
            <person name="Henrissat B."/>
            <person name="Johnson J."/>
            <person name="Lipzen A."/>
            <person name="Ohm R."/>
            <person name="Nagy I."/>
            <person name="Pangilinan J."/>
            <person name="Yan J."/>
            <person name="Xiong Y."/>
            <person name="Grigoriev I.V."/>
            <person name="Hibbett D.S."/>
            <person name="Nagy L.G."/>
        </authorList>
    </citation>
    <scope>NUCLEOTIDE SEQUENCE [LARGE SCALE GENOMIC DNA]</scope>
    <source>
        <strain evidence="6 7">SZMC22713</strain>
    </source>
</reference>
<dbReference type="Pfam" id="PF00248">
    <property type="entry name" value="Aldo_ket_red"/>
    <property type="match status" value="1"/>
</dbReference>
<feature type="domain" description="FF" evidence="5">
    <location>
        <begin position="387"/>
        <end position="438"/>
    </location>
</feature>
<dbReference type="Proteomes" id="UP000294933">
    <property type="component" value="Unassembled WGS sequence"/>
</dbReference>
<protein>
    <recommendedName>
        <fullName evidence="5">FF domain-containing protein</fullName>
    </recommendedName>
</protein>
<dbReference type="PANTHER" id="PTHR43150:SF2">
    <property type="entry name" value="HYPERKINETIC, ISOFORM M"/>
    <property type="match status" value="1"/>
</dbReference>
<dbReference type="SUPFAM" id="SSF51430">
    <property type="entry name" value="NAD(P)-linked oxidoreductase"/>
    <property type="match status" value="1"/>
</dbReference>
<dbReference type="InterPro" id="IPR005399">
    <property type="entry name" value="K_chnl_volt-dep_bsu_KCNAB-rel"/>
</dbReference>
<dbReference type="STRING" id="50990.A0A4Y7PMZ4"/>
<dbReference type="AlphaFoldDB" id="A0A4Y7PMZ4"/>
<proteinExistence type="inferred from homology"/>
<evidence type="ECO:0000313" key="6">
    <source>
        <dbReference type="EMBL" id="TDL16406.1"/>
    </source>
</evidence>
<feature type="region of interest" description="Disordered" evidence="4">
    <location>
        <begin position="452"/>
        <end position="472"/>
    </location>
</feature>
<evidence type="ECO:0000256" key="3">
    <source>
        <dbReference type="ARBA" id="ARBA00023002"/>
    </source>
</evidence>
<dbReference type="SUPFAM" id="SSF81698">
    <property type="entry name" value="FF domain"/>
    <property type="match status" value="2"/>
</dbReference>
<evidence type="ECO:0000256" key="1">
    <source>
        <dbReference type="ARBA" id="ARBA00006515"/>
    </source>
</evidence>
<keyword evidence="7" id="KW-1185">Reference proteome</keyword>
<dbReference type="SMART" id="SM00441">
    <property type="entry name" value="FF"/>
    <property type="match status" value="2"/>
</dbReference>
<gene>
    <name evidence="6" type="ORF">BD410DRAFT_844451</name>
</gene>
<evidence type="ECO:0000256" key="2">
    <source>
        <dbReference type="ARBA" id="ARBA00022857"/>
    </source>
</evidence>
<keyword evidence="2" id="KW-0521">NADP</keyword>
<keyword evidence="3" id="KW-0560">Oxidoreductase</keyword>
<dbReference type="InterPro" id="IPR036812">
    <property type="entry name" value="NAD(P)_OxRdtase_dom_sf"/>
</dbReference>
<name>A0A4Y7PMZ4_9AGAM</name>
<organism evidence="6 7">
    <name type="scientific">Rickenella mellea</name>
    <dbReference type="NCBI Taxonomy" id="50990"/>
    <lineage>
        <taxon>Eukaryota</taxon>
        <taxon>Fungi</taxon>
        <taxon>Dikarya</taxon>
        <taxon>Basidiomycota</taxon>
        <taxon>Agaricomycotina</taxon>
        <taxon>Agaricomycetes</taxon>
        <taxon>Hymenochaetales</taxon>
        <taxon>Rickenellaceae</taxon>
        <taxon>Rickenella</taxon>
    </lineage>
</organism>
<feature type="domain" description="FF" evidence="5">
    <location>
        <begin position="273"/>
        <end position="326"/>
    </location>
</feature>
<dbReference type="InterPro" id="IPR002713">
    <property type="entry name" value="FF_domain"/>
</dbReference>
<dbReference type="PANTHER" id="PTHR43150">
    <property type="entry name" value="HYPERKINETIC, ISOFORM M"/>
    <property type="match status" value="1"/>
</dbReference>
<sequence>MTQDIVGLSIDDTTALNKSLHIISVLVLAPFHTLFLPTTIPSVQAKLPHPNMPYRFLGNSGLKITFATLKAAYDGGVNSSTPQRSMREAAETVLGKALKRFAWDREDVVISTKLYRGRHDDLNLGINVVGLSRKHVLGGMRKSLKRLQLDYVDLTLIDPTTYSNGGSRPSFQLPYQHGAGAILGYEIYALIRSTAHILTGTSEWSAEEIADAWRVADKHHLIGPLMEQPEYNLIKRDLVEIEYANLYAKHGLGLEEERKAAVKGGNKHACKRVDRLIEEAKALFKVYINPLFPWDSALPQFVSDPRYLLLPPMAARREAFNQYCRDRARELRAAKVASQKAENRFERRRKAWKKDRRFYGWGRDDREREKMFREWIKELVEQNRAAAQKAEAEFISLLKEKGGMKPDSVKRKLDNDPRYDLVGSSSLHEEIFNTYVKTLSAVSSSADPATAAASSSASKYSAEDSAETSRKDRAVLAVKEREEKIHDITTSDRSSNPSISRPYRTIAIQAHANSAWAICISYAIPGYHVRRSTVSSMLSSPPAMKLDLNSQDLEAEFEQWQQVRTQAARVSFDQMLGENAFVEFWGRLSKIGGEGVDGGVKMDEDDTEDGEGGGGKADLKALAKTVDIREMELVLKNDKRFKSFNHVPEKHERWLRDQLAHFGAPRLSVHIPDLADACVRF</sequence>
<accession>A0A4Y7PMZ4</accession>
<dbReference type="InterPro" id="IPR036517">
    <property type="entry name" value="FF_domain_sf"/>
</dbReference>
<dbReference type="OrthoDB" id="1720422at2759"/>
<dbReference type="InterPro" id="IPR023210">
    <property type="entry name" value="NADP_OxRdtase_dom"/>
</dbReference>
<dbReference type="Gene3D" id="3.20.20.100">
    <property type="entry name" value="NADP-dependent oxidoreductase domain"/>
    <property type="match status" value="1"/>
</dbReference>
<evidence type="ECO:0000259" key="5">
    <source>
        <dbReference type="SMART" id="SM00441"/>
    </source>
</evidence>
<evidence type="ECO:0000313" key="7">
    <source>
        <dbReference type="Proteomes" id="UP000294933"/>
    </source>
</evidence>
<dbReference type="Pfam" id="PF01846">
    <property type="entry name" value="FF"/>
    <property type="match status" value="2"/>
</dbReference>